<evidence type="ECO:0000256" key="9">
    <source>
        <dbReference type="ARBA" id="ARBA00022840"/>
    </source>
</evidence>
<dbReference type="SUPFAM" id="SSF158472">
    <property type="entry name" value="HAMP domain-like"/>
    <property type="match status" value="1"/>
</dbReference>
<feature type="transmembrane region" description="Helical" evidence="11">
    <location>
        <begin position="159"/>
        <end position="180"/>
    </location>
</feature>
<dbReference type="Gene3D" id="1.10.287.130">
    <property type="match status" value="1"/>
</dbReference>
<evidence type="ECO:0000256" key="10">
    <source>
        <dbReference type="ARBA" id="ARBA00023012"/>
    </source>
</evidence>
<dbReference type="InterPro" id="IPR050980">
    <property type="entry name" value="2C_sensor_his_kinase"/>
</dbReference>
<name>A0A3B0T500_9ZZZZ</name>
<evidence type="ECO:0000256" key="6">
    <source>
        <dbReference type="ARBA" id="ARBA00022679"/>
    </source>
</evidence>
<keyword evidence="5" id="KW-0597">Phosphoprotein</keyword>
<keyword evidence="10" id="KW-0902">Two-component regulatory system</keyword>
<dbReference type="PANTHER" id="PTHR44936:SF9">
    <property type="entry name" value="SENSOR PROTEIN CREC"/>
    <property type="match status" value="1"/>
</dbReference>
<feature type="non-terminal residue" evidence="13">
    <location>
        <position position="266"/>
    </location>
</feature>
<keyword evidence="4" id="KW-1003">Cell membrane</keyword>
<dbReference type="PROSITE" id="PS50885">
    <property type="entry name" value="HAMP"/>
    <property type="match status" value="1"/>
</dbReference>
<evidence type="ECO:0000256" key="4">
    <source>
        <dbReference type="ARBA" id="ARBA00022475"/>
    </source>
</evidence>
<evidence type="ECO:0000256" key="11">
    <source>
        <dbReference type="SAM" id="Phobius"/>
    </source>
</evidence>
<keyword evidence="11" id="KW-0812">Transmembrane</keyword>
<dbReference type="InterPro" id="IPR003660">
    <property type="entry name" value="HAMP_dom"/>
</dbReference>
<keyword evidence="11" id="KW-1133">Transmembrane helix</keyword>
<comment type="catalytic activity">
    <reaction evidence="1">
        <text>ATP + protein L-histidine = ADP + protein N-phospho-L-histidine.</text>
        <dbReference type="EC" id="2.7.13.3"/>
    </reaction>
</comment>
<evidence type="ECO:0000259" key="12">
    <source>
        <dbReference type="PROSITE" id="PS50885"/>
    </source>
</evidence>
<dbReference type="SMART" id="SM00304">
    <property type="entry name" value="HAMP"/>
    <property type="match status" value="1"/>
</dbReference>
<gene>
    <name evidence="13" type="ORF">MNBD_ACTINO02-1012</name>
</gene>
<evidence type="ECO:0000313" key="13">
    <source>
        <dbReference type="EMBL" id="VAW08427.1"/>
    </source>
</evidence>
<dbReference type="CDD" id="cd06225">
    <property type="entry name" value="HAMP"/>
    <property type="match status" value="1"/>
</dbReference>
<keyword evidence="8 13" id="KW-0418">Kinase</keyword>
<protein>
    <recommendedName>
        <fullName evidence="3">histidine kinase</fullName>
        <ecNumber evidence="3">2.7.13.3</ecNumber>
    </recommendedName>
</protein>
<organism evidence="13">
    <name type="scientific">hydrothermal vent metagenome</name>
    <dbReference type="NCBI Taxonomy" id="652676"/>
    <lineage>
        <taxon>unclassified sequences</taxon>
        <taxon>metagenomes</taxon>
        <taxon>ecological metagenomes</taxon>
    </lineage>
</organism>
<dbReference type="InterPro" id="IPR003661">
    <property type="entry name" value="HisK_dim/P_dom"/>
</dbReference>
<evidence type="ECO:0000256" key="1">
    <source>
        <dbReference type="ARBA" id="ARBA00000085"/>
    </source>
</evidence>
<reference evidence="13" key="1">
    <citation type="submission" date="2018-06" db="EMBL/GenBank/DDBJ databases">
        <authorList>
            <person name="Zhirakovskaya E."/>
        </authorList>
    </citation>
    <scope>NUCLEOTIDE SEQUENCE</scope>
</reference>
<dbReference type="Gene3D" id="1.10.8.500">
    <property type="entry name" value="HAMP domain in histidine kinase"/>
    <property type="match status" value="1"/>
</dbReference>
<sequence length="266" mass="28254">MTRRLLLGYVAIVLVLAGSLAVPFGLVFAERQREQFAVALERDAVVLATVYEDALQKRVAVDPQAAFAYTERTGARVVVVDQDGISVVDTAGGEPQPFTNRPEIVTALSGGRFSGARFSQTLGADLFVGAVPVASGAHVYGAVRLTVLNREIEAQVRRMWLSLGAVVLVAVGATAVVAFVTARSITRPIAALRHKALRIADGDFSAGTSMGDAPPEVAELAATFDDMATRLETLLASQRAFVADASHQLRTPLTAVRLRLENLEAT</sequence>
<evidence type="ECO:0000256" key="5">
    <source>
        <dbReference type="ARBA" id="ARBA00022553"/>
    </source>
</evidence>
<evidence type="ECO:0000256" key="8">
    <source>
        <dbReference type="ARBA" id="ARBA00022777"/>
    </source>
</evidence>
<keyword evidence="7" id="KW-0547">Nucleotide-binding</keyword>
<accession>A0A3B0T500</accession>
<dbReference type="PANTHER" id="PTHR44936">
    <property type="entry name" value="SENSOR PROTEIN CREC"/>
    <property type="match status" value="1"/>
</dbReference>
<dbReference type="SUPFAM" id="SSF47384">
    <property type="entry name" value="Homodimeric domain of signal transducing histidine kinase"/>
    <property type="match status" value="1"/>
</dbReference>
<dbReference type="GO" id="GO:0005524">
    <property type="term" value="F:ATP binding"/>
    <property type="evidence" value="ECO:0007669"/>
    <property type="project" value="UniProtKB-KW"/>
</dbReference>
<dbReference type="GO" id="GO:0016020">
    <property type="term" value="C:membrane"/>
    <property type="evidence" value="ECO:0007669"/>
    <property type="project" value="InterPro"/>
</dbReference>
<proteinExistence type="predicted"/>
<dbReference type="CDD" id="cd00082">
    <property type="entry name" value="HisKA"/>
    <property type="match status" value="1"/>
</dbReference>
<dbReference type="Pfam" id="PF00672">
    <property type="entry name" value="HAMP"/>
    <property type="match status" value="1"/>
</dbReference>
<dbReference type="EMBL" id="UOEK01000462">
    <property type="protein sequence ID" value="VAW08427.1"/>
    <property type="molecule type" value="Genomic_DNA"/>
</dbReference>
<keyword evidence="11" id="KW-0472">Membrane</keyword>
<dbReference type="GO" id="GO:0000155">
    <property type="term" value="F:phosphorelay sensor kinase activity"/>
    <property type="evidence" value="ECO:0007669"/>
    <property type="project" value="InterPro"/>
</dbReference>
<dbReference type="Pfam" id="PF00512">
    <property type="entry name" value="HisKA"/>
    <property type="match status" value="1"/>
</dbReference>
<evidence type="ECO:0000256" key="2">
    <source>
        <dbReference type="ARBA" id="ARBA00004651"/>
    </source>
</evidence>
<comment type="subcellular location">
    <subcellularLocation>
        <location evidence="2">Cell membrane</location>
        <topology evidence="2">Multi-pass membrane protein</topology>
    </subcellularLocation>
</comment>
<keyword evidence="9" id="KW-0067">ATP-binding</keyword>
<evidence type="ECO:0000256" key="7">
    <source>
        <dbReference type="ARBA" id="ARBA00022741"/>
    </source>
</evidence>
<dbReference type="AlphaFoldDB" id="A0A3B0T500"/>
<evidence type="ECO:0000256" key="3">
    <source>
        <dbReference type="ARBA" id="ARBA00012438"/>
    </source>
</evidence>
<keyword evidence="6" id="KW-0808">Transferase</keyword>
<dbReference type="InterPro" id="IPR036097">
    <property type="entry name" value="HisK_dim/P_sf"/>
</dbReference>
<feature type="domain" description="HAMP" evidence="12">
    <location>
        <begin position="183"/>
        <end position="236"/>
    </location>
</feature>
<dbReference type="EC" id="2.7.13.3" evidence="3"/>